<comment type="caution">
    <text evidence="1">The sequence shown here is derived from an EMBL/GenBank/DDBJ whole genome shotgun (WGS) entry which is preliminary data.</text>
</comment>
<evidence type="ECO:0000313" key="1">
    <source>
        <dbReference type="EMBL" id="KSW11747.1"/>
    </source>
</evidence>
<dbReference type="EMBL" id="LNTB01000001">
    <property type="protein sequence ID" value="KSW11747.1"/>
    <property type="molecule type" value="Genomic_DNA"/>
</dbReference>
<organism evidence="1 2">
    <name type="scientific">Pyrodictium occultum</name>
    <dbReference type="NCBI Taxonomy" id="2309"/>
    <lineage>
        <taxon>Archaea</taxon>
        <taxon>Thermoproteota</taxon>
        <taxon>Thermoprotei</taxon>
        <taxon>Desulfurococcales</taxon>
        <taxon>Pyrodictiaceae</taxon>
        <taxon>Pyrodictium</taxon>
    </lineage>
</organism>
<dbReference type="RefSeq" id="WP_058370424.1">
    <property type="nucleotide sequence ID" value="NZ_LNTB01000001.1"/>
</dbReference>
<dbReference type="OrthoDB" id="382219at2157"/>
<keyword evidence="2" id="KW-1185">Reference proteome</keyword>
<proteinExistence type="predicted"/>
<gene>
    <name evidence="1" type="ORF">CF15_02735</name>
</gene>
<sequence>MPGLAVYAMGSPFKRLPRLEFVYGAASAEALDPLAALLDPNVYDNRGLVLVPDVYSVWPQVGAFPRSQSYREVLDRLQDYMVRRCGLRLGTVACARASYATVPWRGLMGGWRFTGLPGDAHAAVLSALLAAALRERRRPGTVYVVLGEEGHGALQAVVLEAAAATAALLGARLEAVAAEPRPFPAETRQVVELHAYSSTGWSGCLLHTLSLAPEEPLPWRLLEPRTPRGRPPPPSREELLTLQSLVMARRRWLVALVYSGCGAWDPASKLHGIISRALEAYIDATQLSKRKVGGTVAHHLGFNHGMVRALAAAAAAEAAALRSLGGPAACEQVYRRGVPREALKRLEALLGPDATPSECLEEAQHGPKLRDGCMKRLRAEAAEQAGLPAP</sequence>
<protein>
    <submittedName>
        <fullName evidence="1">Uncharacterized protein</fullName>
    </submittedName>
</protein>
<reference evidence="1 2" key="1">
    <citation type="submission" date="2015-11" db="EMBL/GenBank/DDBJ databases">
        <title>Genome sequence of Pyrodictium occultum PL-19, a marine hyperthermophilic archaeon isolated from Volcano, Italy.</title>
        <authorList>
            <person name="Utturkar S."/>
            <person name="Huber H."/>
            <person name="Leptihn S."/>
            <person name="Brown S."/>
            <person name="Stetter K.O."/>
            <person name="Podar M."/>
        </authorList>
    </citation>
    <scope>NUCLEOTIDE SEQUENCE [LARGE SCALE GENOMIC DNA]</scope>
    <source>
        <strain evidence="1 2">PL-19</strain>
    </source>
</reference>
<name>A0A0V8RUQ2_PYROC</name>
<dbReference type="Proteomes" id="UP000053352">
    <property type="component" value="Unassembled WGS sequence"/>
</dbReference>
<evidence type="ECO:0000313" key="2">
    <source>
        <dbReference type="Proteomes" id="UP000053352"/>
    </source>
</evidence>
<dbReference type="AlphaFoldDB" id="A0A0V8RUQ2"/>
<accession>A0A0V8RUQ2</accession>